<evidence type="ECO:0000313" key="10">
    <source>
        <dbReference type="Proteomes" id="UP000003688"/>
    </source>
</evidence>
<accession>B9XG09</accession>
<dbReference type="InterPro" id="IPR013324">
    <property type="entry name" value="RNA_pol_sigma_r3/r4-like"/>
</dbReference>
<evidence type="ECO:0000256" key="3">
    <source>
        <dbReference type="ARBA" id="ARBA00023082"/>
    </source>
</evidence>
<sequence>MTDSQRLLAEYAQTGSEPAFQELVSRYINFVYSTAVRLVGGDAHLAEDVTQMVFIGLASKGRTFSTDVMLGGWLHQHTYHVATKAVRAERRRQSREREAVEMNELQGDTGANLRQVAPMLEEAITQLGSEDRMAILLRFFEQRDFRSVGEALGSNENAARMRVNRALEKLHALLKHRGVTLTITALGVVLSAKVVHAAPAGLAAKISSIAPATTAAGTGTTLTSLKLMAKTKLKLGLATLVVAGVATTMVMQHHSQAKLREENESFREQMAQLKADNESLSSLAAQAKKPASLPGDQFKELLRLRGEVGMLRRQTNELGRFREENRRLLSQVVAQSEPTNQVSAEDQFTLRKTHVVDAMTTVLNAIKDYAANHNGQVPVSLDQLTASGDLGTSNFVGNVGLEDFELVNDGAVDQQGHKVILRIRVPIPGPGGPSVMVLGRIGDSGAITELHNVSPQ</sequence>
<dbReference type="InterPro" id="IPR014284">
    <property type="entry name" value="RNA_pol_sigma-70_dom"/>
</dbReference>
<dbReference type="InterPro" id="IPR013249">
    <property type="entry name" value="RNA_pol_sigma70_r4_t2"/>
</dbReference>
<name>B9XG09_PEDPL</name>
<dbReference type="RefSeq" id="WP_007414755.1">
    <property type="nucleotide sequence ID" value="NZ_ABOX02000011.1"/>
</dbReference>
<dbReference type="CDD" id="cd06171">
    <property type="entry name" value="Sigma70_r4"/>
    <property type="match status" value="1"/>
</dbReference>
<dbReference type="NCBIfam" id="TIGR02937">
    <property type="entry name" value="sigma70-ECF"/>
    <property type="match status" value="1"/>
</dbReference>
<dbReference type="InterPro" id="IPR039425">
    <property type="entry name" value="RNA_pol_sigma-70-like"/>
</dbReference>
<keyword evidence="10" id="KW-1185">Reference proteome</keyword>
<protein>
    <submittedName>
        <fullName evidence="9">RNA polymerase, sigma-24 subunit, ECF subfamily</fullName>
    </submittedName>
</protein>
<keyword evidence="5" id="KW-0804">Transcription</keyword>
<dbReference type="GO" id="GO:0006352">
    <property type="term" value="P:DNA-templated transcription initiation"/>
    <property type="evidence" value="ECO:0007669"/>
    <property type="project" value="InterPro"/>
</dbReference>
<evidence type="ECO:0000256" key="2">
    <source>
        <dbReference type="ARBA" id="ARBA00023015"/>
    </source>
</evidence>
<proteinExistence type="inferred from homology"/>
<dbReference type="PANTHER" id="PTHR43133">
    <property type="entry name" value="RNA POLYMERASE ECF-TYPE SIGMA FACTO"/>
    <property type="match status" value="1"/>
</dbReference>
<dbReference type="InterPro" id="IPR007627">
    <property type="entry name" value="RNA_pol_sigma70_r2"/>
</dbReference>
<keyword evidence="6" id="KW-0175">Coiled coil</keyword>
<feature type="domain" description="RNA polymerase sigma-70 region 2" evidence="7">
    <location>
        <begin position="23"/>
        <end position="92"/>
    </location>
</feature>
<feature type="domain" description="RNA polymerase sigma factor 70 region 4 type 2" evidence="8">
    <location>
        <begin position="120"/>
        <end position="170"/>
    </location>
</feature>
<reference evidence="9 10" key="1">
    <citation type="journal article" date="2011" name="J. Bacteriol.">
        <title>Genome sequence of 'Pedosphaera parvula' Ellin514, an aerobic Verrucomicrobial isolate from pasture soil.</title>
        <authorList>
            <person name="Kant R."/>
            <person name="van Passel M.W."/>
            <person name="Sangwan P."/>
            <person name="Palva A."/>
            <person name="Lucas S."/>
            <person name="Copeland A."/>
            <person name="Lapidus A."/>
            <person name="Glavina Del Rio T."/>
            <person name="Dalin E."/>
            <person name="Tice H."/>
            <person name="Bruce D."/>
            <person name="Goodwin L."/>
            <person name="Pitluck S."/>
            <person name="Chertkov O."/>
            <person name="Larimer F.W."/>
            <person name="Land M.L."/>
            <person name="Hauser L."/>
            <person name="Brettin T.S."/>
            <person name="Detter J.C."/>
            <person name="Han S."/>
            <person name="de Vos W.M."/>
            <person name="Janssen P.H."/>
            <person name="Smidt H."/>
        </authorList>
    </citation>
    <scope>NUCLEOTIDE SEQUENCE [LARGE SCALE GENOMIC DNA]</scope>
    <source>
        <strain evidence="9 10">Ellin514</strain>
    </source>
</reference>
<feature type="coiled-coil region" evidence="6">
    <location>
        <begin position="256"/>
        <end position="283"/>
    </location>
</feature>
<dbReference type="AlphaFoldDB" id="B9XG09"/>
<dbReference type="SUPFAM" id="SSF88659">
    <property type="entry name" value="Sigma3 and sigma4 domains of RNA polymerase sigma factors"/>
    <property type="match status" value="1"/>
</dbReference>
<comment type="caution">
    <text evidence="9">The sequence shown here is derived from an EMBL/GenBank/DDBJ whole genome shotgun (WGS) entry which is preliminary data.</text>
</comment>
<evidence type="ECO:0000259" key="8">
    <source>
        <dbReference type="Pfam" id="PF08281"/>
    </source>
</evidence>
<dbReference type="OrthoDB" id="191945at2"/>
<dbReference type="Proteomes" id="UP000003688">
    <property type="component" value="Unassembled WGS sequence"/>
</dbReference>
<dbReference type="GO" id="GO:0016987">
    <property type="term" value="F:sigma factor activity"/>
    <property type="evidence" value="ECO:0007669"/>
    <property type="project" value="UniProtKB-KW"/>
</dbReference>
<evidence type="ECO:0000313" key="9">
    <source>
        <dbReference type="EMBL" id="EEF61171.1"/>
    </source>
</evidence>
<dbReference type="SUPFAM" id="SSF88946">
    <property type="entry name" value="Sigma2 domain of RNA polymerase sigma factors"/>
    <property type="match status" value="1"/>
</dbReference>
<dbReference type="GO" id="GO:0003677">
    <property type="term" value="F:DNA binding"/>
    <property type="evidence" value="ECO:0007669"/>
    <property type="project" value="UniProtKB-KW"/>
</dbReference>
<evidence type="ECO:0000259" key="7">
    <source>
        <dbReference type="Pfam" id="PF04542"/>
    </source>
</evidence>
<organism evidence="9 10">
    <name type="scientific">Pedosphaera parvula (strain Ellin514)</name>
    <dbReference type="NCBI Taxonomy" id="320771"/>
    <lineage>
        <taxon>Bacteria</taxon>
        <taxon>Pseudomonadati</taxon>
        <taxon>Verrucomicrobiota</taxon>
        <taxon>Pedosphaerae</taxon>
        <taxon>Pedosphaerales</taxon>
        <taxon>Pedosphaeraceae</taxon>
        <taxon>Pedosphaera</taxon>
    </lineage>
</organism>
<evidence type="ECO:0000256" key="1">
    <source>
        <dbReference type="ARBA" id="ARBA00010641"/>
    </source>
</evidence>
<dbReference type="Gene3D" id="1.10.10.10">
    <property type="entry name" value="Winged helix-like DNA-binding domain superfamily/Winged helix DNA-binding domain"/>
    <property type="match status" value="1"/>
</dbReference>
<keyword evidence="4" id="KW-0238">DNA-binding</keyword>
<evidence type="ECO:0000256" key="4">
    <source>
        <dbReference type="ARBA" id="ARBA00023125"/>
    </source>
</evidence>
<keyword evidence="2" id="KW-0805">Transcription regulation</keyword>
<keyword evidence="3" id="KW-0731">Sigma factor</keyword>
<evidence type="ECO:0000256" key="5">
    <source>
        <dbReference type="ARBA" id="ARBA00023163"/>
    </source>
</evidence>
<dbReference type="PANTHER" id="PTHR43133:SF8">
    <property type="entry name" value="RNA POLYMERASE SIGMA FACTOR HI_1459-RELATED"/>
    <property type="match status" value="1"/>
</dbReference>
<dbReference type="Pfam" id="PF08281">
    <property type="entry name" value="Sigma70_r4_2"/>
    <property type="match status" value="1"/>
</dbReference>
<dbReference type="InterPro" id="IPR013325">
    <property type="entry name" value="RNA_pol_sigma_r2"/>
</dbReference>
<dbReference type="Pfam" id="PF04542">
    <property type="entry name" value="Sigma70_r2"/>
    <property type="match status" value="1"/>
</dbReference>
<dbReference type="InterPro" id="IPR036388">
    <property type="entry name" value="WH-like_DNA-bd_sf"/>
</dbReference>
<dbReference type="EMBL" id="ABOX02000011">
    <property type="protein sequence ID" value="EEF61171.1"/>
    <property type="molecule type" value="Genomic_DNA"/>
</dbReference>
<evidence type="ECO:0000256" key="6">
    <source>
        <dbReference type="SAM" id="Coils"/>
    </source>
</evidence>
<dbReference type="Gene3D" id="1.10.1740.10">
    <property type="match status" value="1"/>
</dbReference>
<gene>
    <name evidence="9" type="ORF">Cflav_PD3888</name>
</gene>
<dbReference type="STRING" id="320771.Cflav_PD3888"/>
<comment type="similarity">
    <text evidence="1">Belongs to the sigma-70 factor family. ECF subfamily.</text>
</comment>